<evidence type="ECO:0000313" key="7">
    <source>
        <dbReference type="Proteomes" id="UP001430306"/>
    </source>
</evidence>
<comment type="similarity">
    <text evidence="2 3">Belongs to the small heat shock protein (HSP20) family.</text>
</comment>
<evidence type="ECO:0000313" key="6">
    <source>
        <dbReference type="EMBL" id="MCC9642304.1"/>
    </source>
</evidence>
<dbReference type="RefSeq" id="WP_230273100.1">
    <property type="nucleotide sequence ID" value="NZ_JAJKFW010000020.1"/>
</dbReference>
<sequence length="137" mass="15383">MSTTLTTQSNESASCRDVQHAGGEEPLRSRTFMPRFDIWEDEQELTLFGDLPGVAPDDLDVEFENRMLTIRGKVASGDRPAKSLQSEYEVGDYQRSFTIGEKIDAANITAELKDGVLTLHLPKVEEAKPRRIEIRSN</sequence>
<dbReference type="EMBL" id="JAJKFW010000020">
    <property type="protein sequence ID" value="MCC9642304.1"/>
    <property type="molecule type" value="Genomic_DNA"/>
</dbReference>
<keyword evidence="1" id="KW-0346">Stress response</keyword>
<dbReference type="InterPro" id="IPR044587">
    <property type="entry name" value="HSP21-like"/>
</dbReference>
<organism evidence="6 7">
    <name type="scientific">Rhodopirellula halodulae</name>
    <dbReference type="NCBI Taxonomy" id="2894198"/>
    <lineage>
        <taxon>Bacteria</taxon>
        <taxon>Pseudomonadati</taxon>
        <taxon>Planctomycetota</taxon>
        <taxon>Planctomycetia</taxon>
        <taxon>Pirellulales</taxon>
        <taxon>Pirellulaceae</taxon>
        <taxon>Rhodopirellula</taxon>
    </lineage>
</organism>
<evidence type="ECO:0000256" key="4">
    <source>
        <dbReference type="SAM" id="MobiDB-lite"/>
    </source>
</evidence>
<reference evidence="6" key="1">
    <citation type="submission" date="2021-11" db="EMBL/GenBank/DDBJ databases">
        <title>Genome sequence.</title>
        <authorList>
            <person name="Sun Q."/>
        </authorList>
    </citation>
    <scope>NUCLEOTIDE SEQUENCE</scope>
    <source>
        <strain evidence="6">JC740</strain>
    </source>
</reference>
<dbReference type="InterPro" id="IPR002068">
    <property type="entry name" value="A-crystallin/Hsp20_dom"/>
</dbReference>
<gene>
    <name evidence="6" type="ORF">LOC71_08460</name>
</gene>
<dbReference type="InterPro" id="IPR008978">
    <property type="entry name" value="HSP20-like_chaperone"/>
</dbReference>
<protein>
    <submittedName>
        <fullName evidence="6">Hsp20/alpha crystallin family protein</fullName>
    </submittedName>
</protein>
<feature type="compositionally biased region" description="Basic and acidic residues" evidence="4">
    <location>
        <begin position="17"/>
        <end position="27"/>
    </location>
</feature>
<dbReference type="PANTHER" id="PTHR46733:SF4">
    <property type="entry name" value="HEAT SHOCK PROTEIN 21, CHLOROPLASTIC"/>
    <property type="match status" value="1"/>
</dbReference>
<feature type="compositionally biased region" description="Polar residues" evidence="4">
    <location>
        <begin position="1"/>
        <end position="13"/>
    </location>
</feature>
<evidence type="ECO:0000259" key="5">
    <source>
        <dbReference type="PROSITE" id="PS01031"/>
    </source>
</evidence>
<dbReference type="PANTHER" id="PTHR46733">
    <property type="entry name" value="26.5 KDA HEAT SHOCK PROTEIN, MITOCHONDRIAL"/>
    <property type="match status" value="1"/>
</dbReference>
<feature type="domain" description="SHSP" evidence="5">
    <location>
        <begin position="27"/>
        <end position="137"/>
    </location>
</feature>
<evidence type="ECO:0000256" key="1">
    <source>
        <dbReference type="ARBA" id="ARBA00023016"/>
    </source>
</evidence>
<keyword evidence="7" id="KW-1185">Reference proteome</keyword>
<evidence type="ECO:0000256" key="3">
    <source>
        <dbReference type="RuleBase" id="RU003616"/>
    </source>
</evidence>
<accession>A0ABS8NFG4</accession>
<feature type="region of interest" description="Disordered" evidence="4">
    <location>
        <begin position="1"/>
        <end position="27"/>
    </location>
</feature>
<dbReference type="Gene3D" id="2.60.40.790">
    <property type="match status" value="1"/>
</dbReference>
<dbReference type="CDD" id="cd06464">
    <property type="entry name" value="ACD_sHsps-like"/>
    <property type="match status" value="1"/>
</dbReference>
<proteinExistence type="inferred from homology"/>
<dbReference type="SUPFAM" id="SSF49764">
    <property type="entry name" value="HSP20-like chaperones"/>
    <property type="match status" value="1"/>
</dbReference>
<evidence type="ECO:0000256" key="2">
    <source>
        <dbReference type="PROSITE-ProRule" id="PRU00285"/>
    </source>
</evidence>
<name>A0ABS8NFG4_9BACT</name>
<dbReference type="Pfam" id="PF00011">
    <property type="entry name" value="HSP20"/>
    <property type="match status" value="1"/>
</dbReference>
<comment type="caution">
    <text evidence="6">The sequence shown here is derived from an EMBL/GenBank/DDBJ whole genome shotgun (WGS) entry which is preliminary data.</text>
</comment>
<dbReference type="Proteomes" id="UP001430306">
    <property type="component" value="Unassembled WGS sequence"/>
</dbReference>
<dbReference type="PROSITE" id="PS01031">
    <property type="entry name" value="SHSP"/>
    <property type="match status" value="1"/>
</dbReference>